<dbReference type="Gene3D" id="3.40.50.1820">
    <property type="entry name" value="alpha/beta hydrolase"/>
    <property type="match status" value="1"/>
</dbReference>
<dbReference type="GO" id="GO:0016787">
    <property type="term" value="F:hydrolase activity"/>
    <property type="evidence" value="ECO:0007669"/>
    <property type="project" value="UniProtKB-KW"/>
</dbReference>
<accession>A0A3N2RBA7</accession>
<evidence type="ECO:0000313" key="3">
    <source>
        <dbReference type="EMBL" id="ROU04698.1"/>
    </source>
</evidence>
<dbReference type="SUPFAM" id="SSF53474">
    <property type="entry name" value="alpha/beta-Hydrolases"/>
    <property type="match status" value="1"/>
</dbReference>
<feature type="domain" description="Serine aminopeptidase S33" evidence="2">
    <location>
        <begin position="89"/>
        <end position="237"/>
    </location>
</feature>
<evidence type="ECO:0000313" key="4">
    <source>
        <dbReference type="Proteomes" id="UP000275910"/>
    </source>
</evidence>
<dbReference type="Pfam" id="PF12146">
    <property type="entry name" value="Hydrolase_4"/>
    <property type="match status" value="1"/>
</dbReference>
<protein>
    <submittedName>
        <fullName evidence="3">Alpha/beta hydrolase</fullName>
    </submittedName>
</protein>
<organism evidence="3 4">
    <name type="scientific">Lysobacter enzymogenes</name>
    <dbReference type="NCBI Taxonomy" id="69"/>
    <lineage>
        <taxon>Bacteria</taxon>
        <taxon>Pseudomonadati</taxon>
        <taxon>Pseudomonadota</taxon>
        <taxon>Gammaproteobacteria</taxon>
        <taxon>Lysobacterales</taxon>
        <taxon>Lysobacteraceae</taxon>
        <taxon>Lysobacter</taxon>
    </lineage>
</organism>
<comment type="caution">
    <text evidence="3">The sequence shown here is derived from an EMBL/GenBank/DDBJ whole genome shotgun (WGS) entry which is preliminary data.</text>
</comment>
<feature type="region of interest" description="Disordered" evidence="1">
    <location>
        <begin position="1"/>
        <end position="28"/>
    </location>
</feature>
<dbReference type="Proteomes" id="UP000275910">
    <property type="component" value="Unassembled WGS sequence"/>
</dbReference>
<name>A0A3N2RBA7_LYSEN</name>
<sequence length="276" mass="30072">MRRSRRRHPRRRAHASTQPRPAAPARRGAGAADMRCLVLPGLDGGGALLDDFLAAMRPRREARALAYPGDPALGYAELIDWVWPRLPADAPFALIGESFSGPVAVALAARRPPQLKALVLCASFVRAPRPPWSPLGLAALPSWTHRLPLQRAPLAAVARAALGRWSTAQRRQRLRAALDALDPAVLRRRLGEIARVDARAALAEVAVPTLYLRATADRLVSRESWEEIRRARPRTDCIALDAPHFVLQARADAAATRIGDWLDRASGLDAGRADVS</sequence>
<feature type="compositionally biased region" description="Low complexity" evidence="1">
    <location>
        <begin position="15"/>
        <end position="28"/>
    </location>
</feature>
<evidence type="ECO:0000256" key="1">
    <source>
        <dbReference type="SAM" id="MobiDB-lite"/>
    </source>
</evidence>
<gene>
    <name evidence="3" type="ORF">D9T17_21435</name>
</gene>
<proteinExistence type="predicted"/>
<feature type="compositionally biased region" description="Basic residues" evidence="1">
    <location>
        <begin position="1"/>
        <end position="14"/>
    </location>
</feature>
<dbReference type="InterPro" id="IPR029058">
    <property type="entry name" value="AB_hydrolase_fold"/>
</dbReference>
<dbReference type="AlphaFoldDB" id="A0A3N2RBA7"/>
<dbReference type="InterPro" id="IPR022742">
    <property type="entry name" value="Hydrolase_4"/>
</dbReference>
<evidence type="ECO:0000259" key="2">
    <source>
        <dbReference type="Pfam" id="PF12146"/>
    </source>
</evidence>
<dbReference type="EMBL" id="RCTY01000055">
    <property type="protein sequence ID" value="ROU04698.1"/>
    <property type="molecule type" value="Genomic_DNA"/>
</dbReference>
<keyword evidence="3" id="KW-0378">Hydrolase</keyword>
<reference evidence="3 4" key="1">
    <citation type="submission" date="2018-10" db="EMBL/GenBank/DDBJ databases">
        <title>The genome of Lysobacter enzymogenes OH11.</title>
        <authorList>
            <person name="Liu F."/>
            <person name="Zhao Y."/>
            <person name="Qian G."/>
            <person name="Chen Y."/>
            <person name="Xu H."/>
        </authorList>
    </citation>
    <scope>NUCLEOTIDE SEQUENCE [LARGE SCALE GENOMIC DNA]</scope>
    <source>
        <strain evidence="3 4">OH11</strain>
    </source>
</reference>